<accession>A0A0N9NHS6</accession>
<reference evidence="5" key="1">
    <citation type="submission" date="2015-06" db="EMBL/GenBank/DDBJ databases">
        <title>Complete genome sequence and metabolic analysis of phthalate degradation pathway in Gordonia sp. QH-11.</title>
        <authorList>
            <person name="Jin D."/>
            <person name="Kong X."/>
            <person name="Bai Z."/>
        </authorList>
    </citation>
    <scope>NUCLEOTIDE SEQUENCE [LARGE SCALE GENOMIC DNA]</scope>
    <source>
        <strain evidence="5">QH-11</strain>
    </source>
</reference>
<sequence>MTGTVALGAAGLTTGLASGHASALGSSDLPPSAADTDFGTLLDYSAGVPAAPAIAAAGYAGVIRYVSDRRPDAEWMRGKPFTKAEADALRTAGRSIVSCYQFGRADTADWLGGYAAGVEHARRGDAIHRAAGGPPTAPIYASIDDDPSPIQIYTQVLPYLFGWRSVIGAARVGVYANAPTIQTASSLGAASWFWQHNWGTPTGYRHPAAHLQQLRGQQVVDGVLVDLNAIRQASYGQW</sequence>
<dbReference type="AlphaFoldDB" id="A0A0N9NHS6"/>
<feature type="domain" description="Rv2525c-like glycoside hydrolase-like" evidence="3">
    <location>
        <begin position="53"/>
        <end position="222"/>
    </location>
</feature>
<keyword evidence="5" id="KW-1185">Reference proteome</keyword>
<proteinExistence type="predicted"/>
<gene>
    <name evidence="4" type="ORF">ACH46_09790</name>
</gene>
<protein>
    <recommendedName>
        <fullName evidence="3">Rv2525c-like glycoside hydrolase-like domain-containing protein</fullName>
    </recommendedName>
</protein>
<evidence type="ECO:0000313" key="4">
    <source>
        <dbReference type="EMBL" id="ALG86763.1"/>
    </source>
</evidence>
<dbReference type="Proteomes" id="UP000063789">
    <property type="component" value="Chromosome"/>
</dbReference>
<keyword evidence="2" id="KW-0732">Signal</keyword>
<feature type="chain" id="PRO_5038901864" description="Rv2525c-like glycoside hydrolase-like domain-containing protein" evidence="2">
    <location>
        <begin position="24"/>
        <end position="238"/>
    </location>
</feature>
<dbReference type="EMBL" id="CP011853">
    <property type="protein sequence ID" value="ALG86763.1"/>
    <property type="molecule type" value="Genomic_DNA"/>
</dbReference>
<feature type="transmembrane region" description="Helical" evidence="1">
    <location>
        <begin position="47"/>
        <end position="67"/>
    </location>
</feature>
<evidence type="ECO:0000256" key="1">
    <source>
        <dbReference type="SAM" id="Phobius"/>
    </source>
</evidence>
<keyword evidence="1" id="KW-0812">Transmembrane</keyword>
<dbReference type="Pfam" id="PF08924">
    <property type="entry name" value="Rv2525c_GlyHyd-like"/>
    <property type="match status" value="1"/>
</dbReference>
<dbReference type="STRING" id="1136941.ACH46_09790"/>
<evidence type="ECO:0000256" key="2">
    <source>
        <dbReference type="SAM" id="SignalP"/>
    </source>
</evidence>
<dbReference type="KEGG" id="goq:ACH46_09790"/>
<reference evidence="4 5" key="2">
    <citation type="journal article" date="2017" name="Int. J. Syst. Evol. Microbiol.">
        <title>Gordonia phthalatica sp. nov., a di-n-butyl phthalate-degrading bacterium isolated from activated sludge.</title>
        <authorList>
            <person name="Jin D."/>
            <person name="Kong X."/>
            <person name="Jia M."/>
            <person name="Yu X."/>
            <person name="Wang X."/>
            <person name="Zhuang X."/>
            <person name="Deng Y."/>
            <person name="Bai Z."/>
        </authorList>
    </citation>
    <scope>NUCLEOTIDE SEQUENCE [LARGE SCALE GENOMIC DNA]</scope>
    <source>
        <strain evidence="4 5">QH-11</strain>
    </source>
</reference>
<dbReference type="Gene3D" id="3.20.20.80">
    <property type="entry name" value="Glycosidases"/>
    <property type="match status" value="1"/>
</dbReference>
<evidence type="ECO:0000259" key="3">
    <source>
        <dbReference type="Pfam" id="PF08924"/>
    </source>
</evidence>
<name>A0A0N9NHS6_9ACTN</name>
<keyword evidence="1" id="KW-1133">Transmembrane helix</keyword>
<feature type="signal peptide" evidence="2">
    <location>
        <begin position="1"/>
        <end position="23"/>
    </location>
</feature>
<organism evidence="4 5">
    <name type="scientific">Gordonia phthalatica</name>
    <dbReference type="NCBI Taxonomy" id="1136941"/>
    <lineage>
        <taxon>Bacteria</taxon>
        <taxon>Bacillati</taxon>
        <taxon>Actinomycetota</taxon>
        <taxon>Actinomycetes</taxon>
        <taxon>Mycobacteriales</taxon>
        <taxon>Gordoniaceae</taxon>
        <taxon>Gordonia</taxon>
    </lineage>
</organism>
<evidence type="ECO:0000313" key="5">
    <source>
        <dbReference type="Proteomes" id="UP000063789"/>
    </source>
</evidence>
<keyword evidence="1" id="KW-0472">Membrane</keyword>
<dbReference type="PATRIC" id="fig|1136941.3.peg.1988"/>
<dbReference type="SUPFAM" id="SSF51445">
    <property type="entry name" value="(Trans)glycosidases"/>
    <property type="match status" value="1"/>
</dbReference>
<dbReference type="InterPro" id="IPR017853">
    <property type="entry name" value="GH"/>
</dbReference>
<dbReference type="InterPro" id="IPR015020">
    <property type="entry name" value="Rv2525c-like_Glyco_Hydro-like"/>
</dbReference>